<keyword evidence="3" id="KW-1185">Reference proteome</keyword>
<dbReference type="PANTHER" id="PTHR34720:SF9">
    <property type="entry name" value="BLR4714 PROTEIN"/>
    <property type="match status" value="1"/>
</dbReference>
<evidence type="ECO:0000313" key="3">
    <source>
        <dbReference type="Proteomes" id="UP000316304"/>
    </source>
</evidence>
<dbReference type="Gene3D" id="2.60.40.2030">
    <property type="match status" value="1"/>
</dbReference>
<dbReference type="InterPro" id="IPR038081">
    <property type="entry name" value="CalX-like_sf"/>
</dbReference>
<dbReference type="InterPro" id="IPR002105">
    <property type="entry name" value="Dockerin_1_rpt"/>
</dbReference>
<dbReference type="SUPFAM" id="SSF51126">
    <property type="entry name" value="Pectin lyase-like"/>
    <property type="match status" value="4"/>
</dbReference>
<dbReference type="NCBIfam" id="NF041518">
    <property type="entry name" value="choice_anch_Q"/>
    <property type="match status" value="1"/>
</dbReference>
<dbReference type="InterPro" id="IPR012332">
    <property type="entry name" value="Autotransporter_pectin_lyase_C"/>
</dbReference>
<gene>
    <name evidence="2" type="ORF">Pla52o_38980</name>
</gene>
<dbReference type="Gene3D" id="1.10.1330.10">
    <property type="entry name" value="Dockerin domain"/>
    <property type="match status" value="1"/>
</dbReference>
<dbReference type="Pfam" id="PF00404">
    <property type="entry name" value="Dockerin_1"/>
    <property type="match status" value="1"/>
</dbReference>
<proteinExistence type="predicted"/>
<dbReference type="Proteomes" id="UP000316304">
    <property type="component" value="Unassembled WGS sequence"/>
</dbReference>
<evidence type="ECO:0000256" key="1">
    <source>
        <dbReference type="SAM" id="MobiDB-lite"/>
    </source>
</evidence>
<dbReference type="SMART" id="SM00710">
    <property type="entry name" value="PbH1"/>
    <property type="match status" value="15"/>
</dbReference>
<dbReference type="PANTHER" id="PTHR34720">
    <property type="entry name" value="MICROCYSTIN DEPENDENT PROTEIN"/>
    <property type="match status" value="1"/>
</dbReference>
<evidence type="ECO:0000313" key="2">
    <source>
        <dbReference type="EMBL" id="TWU21711.1"/>
    </source>
</evidence>
<dbReference type="InterPro" id="IPR006626">
    <property type="entry name" value="PbH1"/>
</dbReference>
<name>A0A5C6CE59_9BACT</name>
<organism evidence="2 3">
    <name type="scientific">Novipirellula galeiformis</name>
    <dbReference type="NCBI Taxonomy" id="2528004"/>
    <lineage>
        <taxon>Bacteria</taxon>
        <taxon>Pseudomonadati</taxon>
        <taxon>Planctomycetota</taxon>
        <taxon>Planctomycetia</taxon>
        <taxon>Pirellulales</taxon>
        <taxon>Pirellulaceae</taxon>
        <taxon>Novipirellula</taxon>
    </lineage>
</organism>
<dbReference type="SUPFAM" id="SSF63446">
    <property type="entry name" value="Type I dockerin domain"/>
    <property type="match status" value="1"/>
</dbReference>
<feature type="compositionally biased region" description="Low complexity" evidence="1">
    <location>
        <begin position="1628"/>
        <end position="1641"/>
    </location>
</feature>
<reference evidence="2 3" key="1">
    <citation type="submission" date="2019-02" db="EMBL/GenBank/DDBJ databases">
        <title>Deep-cultivation of Planctomycetes and their phenomic and genomic characterization uncovers novel biology.</title>
        <authorList>
            <person name="Wiegand S."/>
            <person name="Jogler M."/>
            <person name="Boedeker C."/>
            <person name="Pinto D."/>
            <person name="Vollmers J."/>
            <person name="Rivas-Marin E."/>
            <person name="Kohn T."/>
            <person name="Peeters S.H."/>
            <person name="Heuer A."/>
            <person name="Rast P."/>
            <person name="Oberbeckmann S."/>
            <person name="Bunk B."/>
            <person name="Jeske O."/>
            <person name="Meyerdierks A."/>
            <person name="Storesund J.E."/>
            <person name="Kallscheuer N."/>
            <person name="Luecker S."/>
            <person name="Lage O.M."/>
            <person name="Pohl T."/>
            <person name="Merkel B.J."/>
            <person name="Hornburger P."/>
            <person name="Mueller R.-W."/>
            <person name="Bruemmer F."/>
            <person name="Labrenz M."/>
            <person name="Spormann A.M."/>
            <person name="Op Den Camp H."/>
            <person name="Overmann J."/>
            <person name="Amann R."/>
            <person name="Jetten M.S.M."/>
            <person name="Mascher T."/>
            <person name="Medema M.H."/>
            <person name="Devos D.P."/>
            <person name="Kaster A.-K."/>
            <person name="Ovreas L."/>
            <person name="Rohde M."/>
            <person name="Galperin M.Y."/>
            <person name="Jogler C."/>
        </authorList>
    </citation>
    <scope>NUCLEOTIDE SEQUENCE [LARGE SCALE GENOMIC DNA]</scope>
    <source>
        <strain evidence="2 3">Pla52o</strain>
    </source>
</reference>
<comment type="caution">
    <text evidence="2">The sequence shown here is derived from an EMBL/GenBank/DDBJ whole genome shotgun (WGS) entry which is preliminary data.</text>
</comment>
<feature type="compositionally biased region" description="Polar residues" evidence="1">
    <location>
        <begin position="1617"/>
        <end position="1627"/>
    </location>
</feature>
<dbReference type="EMBL" id="SJPT01000006">
    <property type="protein sequence ID" value="TWU21711.1"/>
    <property type="molecule type" value="Genomic_DNA"/>
</dbReference>
<dbReference type="SUPFAM" id="SSF141072">
    <property type="entry name" value="CalX-like"/>
    <property type="match status" value="1"/>
</dbReference>
<dbReference type="Gene3D" id="2.160.20.20">
    <property type="match status" value="1"/>
</dbReference>
<sequence length="1671" mass="165292">MGVRNTYFNGNRKHLWENIMLSFASTSLFPFPARNKTVAGRHRKSNAAGKRSHIRRLLGEQLEARRVLASYTVDTANDIVAEDGMLSLREAIQAANMNAVINADTVAGGAGPGTIDTITFAAGLSTLTLGSELSITDSLRISLGDASEITIRGNNAARIFSIDANPDATIANTVSIEGLMLKDGVAAVGGAIYVATGQSLSLDSVTLSGNTATGDAATQGGGAIYNDGGTLSLVDSTLSGNAASGTAGSGGAIFNATGGTLQIATSMITGNTANRAGGGIETTAGSNASLTNVNVNGNSLVNATASPGNGGGVHVGGNAVVAIVGGTVNDNQAVEGGGVWTSASGSLTIDGTMIDGNTAAAGGGIYNDVAAVSTNEVFGLTFTELNGSGVTGTGSVTVTSPTATTRTVRVVIDAEGLEDVSAFGGIHAAHIHGQFAGNAARPILEQGDGPFFDGAGGLANGFAPIDSVLPSIADDGVTIEDGFLDFLEGQPKYGPVLLNLTSTQLRDASAFSSNPPAGVPPLAHFLALADNGAIDPSALFPSGTEFNLDTTYTFDLTNPDEARQFNNLAPLDFREVVLHGQTIDKSISDAIDAAAMGTAPGGIDLGNGTAFRVTAPVAAAEIVPMGSSVPTTNAAINNATIRNATIRNNAATGNAAVEGGGGIHNENGSLTITNSTITGNVATGAAGSGGGIINVGGTVSVTNSEISGNTANRAGGGIETTSGSTVTLNGVTLDTNSAGVDIGAGATPAPGNGGGLHVSGDGTVNVTGGTVSGNRAALEGGGLWNDSGTMTIDGTTISGNTASGDAADDGGGGIFNNGGTLIINGGAVSMNVADGSSGSGGGILNLGGSTTVTNSEISGNTANRAGGGIETTSGSTVTLDGVTLDTNSAGVDIGVGATPAPGNGGGLHVSGDGTVTVTGGTVSGNVAAQEGGGLWNDSGLMTISGTSLLGNTANAGNNTNNDQGGGGIFNNGGTLAISGATIRGNISVVNAGNGGGVMTVGGTVTINNTALSENVAARAGGAIENNAGEVTLTNVILGGELNAGNTAGINGGAVHLSGQAMLSVLESTVASNTAANEGGGLWNSAAGTIHVVRSTLSGNTAQDGGGIFNDGTTGDITIANSTIAANSATNLGGGIASEGGKLTLTSVTLAGNTAAAGGGIATQGGDFTATNTLVANNNAATGADALGTINSGGNNLFGDSSGVTLLGTSSSDIIDVDAGLGMLDDNGGTTQTIALLDASPALNAGVAAGLSIDQRGVARPQGLAIDIGAFESSLGGAVGKALLSIAATDAIKKEGDSGLTPFTFTVTRSGNTDVEATVDYAVTGTGLHQATADDFKNGVFPSGTIEFAQGELSQTLTIYVRGDTAVEIYDRFRVTLDNPSATAETIDATANGTILDDDLVIPSLNIIIPHQVEGGQTIPGDGSTNAILFQSLTDTVVSVTPVGTAVINERILIFDTHIQLISTMHGTIATADLEAGGVYAIVFEPQSFDRIFAIRTSTGSGTLSQAAPTNILQPTDTNGSGETTALDAVIVINAIDRNHGTQGEQVIPRFLDVNRDNKVSALDALQIINHLNRIGSGLVQTDAHGESIPMLITNDSTLQTQSASQRDDAVDALFRNSSSESTGSSFVDPSSPTIDPPSIHSTANLDAVDEAMEEDEFGSNSVLQDPIELLV</sequence>
<dbReference type="InterPro" id="IPR011050">
    <property type="entry name" value="Pectin_lyase_fold/virulence"/>
</dbReference>
<feature type="region of interest" description="Disordered" evidence="1">
    <location>
        <begin position="1617"/>
        <end position="1641"/>
    </location>
</feature>
<dbReference type="InterPro" id="IPR059226">
    <property type="entry name" value="Choice_anch_Q_dom"/>
</dbReference>
<dbReference type="InterPro" id="IPR012334">
    <property type="entry name" value="Pectin_lyas_fold"/>
</dbReference>
<protein>
    <submittedName>
        <fullName evidence="2">Putative outer membrane protein pmp20</fullName>
    </submittedName>
</protein>
<dbReference type="GO" id="GO:0000272">
    <property type="term" value="P:polysaccharide catabolic process"/>
    <property type="evidence" value="ECO:0007669"/>
    <property type="project" value="InterPro"/>
</dbReference>
<dbReference type="Gene3D" id="2.160.20.10">
    <property type="entry name" value="Single-stranded right-handed beta-helix, Pectin lyase-like"/>
    <property type="match status" value="2"/>
</dbReference>
<dbReference type="GO" id="GO:0004553">
    <property type="term" value="F:hydrolase activity, hydrolyzing O-glycosyl compounds"/>
    <property type="evidence" value="ECO:0007669"/>
    <property type="project" value="InterPro"/>
</dbReference>
<feature type="region of interest" description="Disordered" evidence="1">
    <location>
        <begin position="855"/>
        <end position="874"/>
    </location>
</feature>
<dbReference type="InterPro" id="IPR036439">
    <property type="entry name" value="Dockerin_dom_sf"/>
</dbReference>
<accession>A0A5C6CE59</accession>